<evidence type="ECO:0000313" key="2">
    <source>
        <dbReference type="EMBL" id="CAG8982554.1"/>
    </source>
</evidence>
<feature type="domain" description="DUF7587" evidence="1">
    <location>
        <begin position="23"/>
        <end position="139"/>
    </location>
</feature>
<protein>
    <recommendedName>
        <fullName evidence="1">DUF7587 domain-containing protein</fullName>
    </recommendedName>
</protein>
<organism evidence="2 3">
    <name type="scientific">Hymenoscyphus albidus</name>
    <dbReference type="NCBI Taxonomy" id="595503"/>
    <lineage>
        <taxon>Eukaryota</taxon>
        <taxon>Fungi</taxon>
        <taxon>Dikarya</taxon>
        <taxon>Ascomycota</taxon>
        <taxon>Pezizomycotina</taxon>
        <taxon>Leotiomycetes</taxon>
        <taxon>Helotiales</taxon>
        <taxon>Helotiaceae</taxon>
        <taxon>Hymenoscyphus</taxon>
    </lineage>
</organism>
<proteinExistence type="predicted"/>
<dbReference type="AlphaFoldDB" id="A0A9N9M1U7"/>
<dbReference type="EMBL" id="CAJVRM010000640">
    <property type="protein sequence ID" value="CAG8982554.1"/>
    <property type="molecule type" value="Genomic_DNA"/>
</dbReference>
<comment type="caution">
    <text evidence="2">The sequence shown here is derived from an EMBL/GenBank/DDBJ whole genome shotgun (WGS) entry which is preliminary data.</text>
</comment>
<name>A0A9N9M1U7_9HELO</name>
<dbReference type="Pfam" id="PF24494">
    <property type="entry name" value="DUF7587"/>
    <property type="match status" value="1"/>
</dbReference>
<dbReference type="InterPro" id="IPR056009">
    <property type="entry name" value="DUF7587"/>
</dbReference>
<keyword evidence="3" id="KW-1185">Reference proteome</keyword>
<dbReference type="Proteomes" id="UP000701801">
    <property type="component" value="Unassembled WGS sequence"/>
</dbReference>
<sequence>MSEGKIYTRAYSKSSAGKLVSAKTPKGDPLSDTALLEEFRNHAKIRNQEPTALVSGSDRIVDTLKRAFEKHKDGERSADIWIVFIAEPQTINETATRIHSAKELAEKCQLEEPKRFSHEVLFEWAIPEEYVLHQVSLHTLIERGLQGSWFSQPTTVEVRRYIAEKLQQQSPWEIGVTLGCFARKFGARSPLNWISHQLFFDCVWMEEVDNEVLSLNYANGHIEINDSQQYSYDLEDGIDTSLHEWWLSDVDIFLSYQEFEELRDVTEDSIVWDQIDFFETWHHVHCNGIFNELSVREQLAYDEEKNKLWAKIEKQRADIETEAVRIGL</sequence>
<evidence type="ECO:0000313" key="3">
    <source>
        <dbReference type="Proteomes" id="UP000701801"/>
    </source>
</evidence>
<evidence type="ECO:0000259" key="1">
    <source>
        <dbReference type="Pfam" id="PF24494"/>
    </source>
</evidence>
<accession>A0A9N9M1U7</accession>
<dbReference type="OrthoDB" id="3783227at2759"/>
<gene>
    <name evidence="2" type="ORF">HYALB_00002336</name>
</gene>
<reference evidence="2" key="1">
    <citation type="submission" date="2021-07" db="EMBL/GenBank/DDBJ databases">
        <authorList>
            <person name="Durling M."/>
        </authorList>
    </citation>
    <scope>NUCLEOTIDE SEQUENCE</scope>
</reference>